<keyword evidence="2" id="KW-1185">Reference proteome</keyword>
<comment type="caution">
    <text evidence="1">The sequence shown here is derived from an EMBL/GenBank/DDBJ whole genome shotgun (WGS) entry which is preliminary data.</text>
</comment>
<gene>
    <name evidence="1" type="ORF">Plil01_001786800</name>
</gene>
<dbReference type="AlphaFoldDB" id="A0A9W6YE37"/>
<accession>A0A9W6YE37</accession>
<protein>
    <submittedName>
        <fullName evidence="1">Unnamed protein product</fullName>
    </submittedName>
</protein>
<name>A0A9W6YE37_9STRA</name>
<evidence type="ECO:0000313" key="1">
    <source>
        <dbReference type="EMBL" id="GMF65155.1"/>
    </source>
</evidence>
<sequence length="123" mass="14137">MEKLDQVALVFITPRKFVQDFKRQHIIPLDEPTLKHDIRRVRGIGPQTASVLECYGVDTLDHLKAELDLFVAGKLEMKDLEDEGAWKTAVTCWETHGQALHYVLHNNRAIEDISQFVCSFTDM</sequence>
<reference evidence="1" key="1">
    <citation type="submission" date="2023-04" db="EMBL/GenBank/DDBJ databases">
        <title>Phytophthora lilii NBRC 32176.</title>
        <authorList>
            <person name="Ichikawa N."/>
            <person name="Sato H."/>
            <person name="Tonouchi N."/>
        </authorList>
    </citation>
    <scope>NUCLEOTIDE SEQUENCE</scope>
    <source>
        <strain evidence="1">NBRC 32176</strain>
    </source>
</reference>
<dbReference type="EMBL" id="BSXW01012447">
    <property type="protein sequence ID" value="GMF65155.1"/>
    <property type="molecule type" value="Genomic_DNA"/>
</dbReference>
<evidence type="ECO:0000313" key="2">
    <source>
        <dbReference type="Proteomes" id="UP001165083"/>
    </source>
</evidence>
<proteinExistence type="predicted"/>
<dbReference type="Proteomes" id="UP001165083">
    <property type="component" value="Unassembled WGS sequence"/>
</dbReference>
<dbReference type="OrthoDB" id="91108at2759"/>
<organism evidence="1 2">
    <name type="scientific">Phytophthora lilii</name>
    <dbReference type="NCBI Taxonomy" id="2077276"/>
    <lineage>
        <taxon>Eukaryota</taxon>
        <taxon>Sar</taxon>
        <taxon>Stramenopiles</taxon>
        <taxon>Oomycota</taxon>
        <taxon>Peronosporomycetes</taxon>
        <taxon>Peronosporales</taxon>
        <taxon>Peronosporaceae</taxon>
        <taxon>Phytophthora</taxon>
    </lineage>
</organism>